<organism evidence="4 5">
    <name type="scientific">Salipiger marinus</name>
    <dbReference type="NCBI Taxonomy" id="555512"/>
    <lineage>
        <taxon>Bacteria</taxon>
        <taxon>Pseudomonadati</taxon>
        <taxon>Pseudomonadota</taxon>
        <taxon>Alphaproteobacteria</taxon>
        <taxon>Rhodobacterales</taxon>
        <taxon>Roseobacteraceae</taxon>
        <taxon>Salipiger</taxon>
    </lineage>
</organism>
<feature type="domain" description="TRAP C4-dicarboxylate transport system permease DctM subunit" evidence="3">
    <location>
        <begin position="111"/>
        <end position="556"/>
    </location>
</feature>
<dbReference type="PANTHER" id="PTHR43849:SF2">
    <property type="entry name" value="BLL3936 PROTEIN"/>
    <property type="match status" value="1"/>
</dbReference>
<dbReference type="GO" id="GO:0005886">
    <property type="term" value="C:plasma membrane"/>
    <property type="evidence" value="ECO:0007669"/>
    <property type="project" value="UniProtKB-SubCell"/>
</dbReference>
<comment type="function">
    <text evidence="1">Part of the tripartite ATP-independent periplasmic (TRAP) transport system.</text>
</comment>
<dbReference type="RefSeq" id="WP_089848370.1">
    <property type="nucleotide sequence ID" value="NZ_FNEJ01000012.1"/>
</dbReference>
<dbReference type="GO" id="GO:0022857">
    <property type="term" value="F:transmembrane transporter activity"/>
    <property type="evidence" value="ECO:0007669"/>
    <property type="project" value="UniProtKB-UniRule"/>
</dbReference>
<dbReference type="NCBIfam" id="TIGR02123">
    <property type="entry name" value="TRAP_fused"/>
    <property type="match status" value="1"/>
</dbReference>
<keyword evidence="1" id="KW-0813">Transport</keyword>
<protein>
    <submittedName>
        <fullName evidence="4">TRAP transporter, 4TM/12TM fusion protein</fullName>
    </submittedName>
</protein>
<dbReference type="InterPro" id="IPR011853">
    <property type="entry name" value="TRAP_DctM-Dct_fused"/>
</dbReference>
<keyword evidence="1" id="KW-1003">Cell membrane</keyword>
<keyword evidence="2" id="KW-1133">Transmembrane helix</keyword>
<feature type="transmembrane region" description="Helical" evidence="2">
    <location>
        <begin position="493"/>
        <end position="516"/>
    </location>
</feature>
<dbReference type="PANTHER" id="PTHR43849">
    <property type="entry name" value="BLL3936 PROTEIN"/>
    <property type="match status" value="1"/>
</dbReference>
<feature type="transmembrane region" description="Helical" evidence="2">
    <location>
        <begin position="96"/>
        <end position="115"/>
    </location>
</feature>
<comment type="subcellular location">
    <subcellularLocation>
        <location evidence="1">Cell inner membrane</location>
        <topology evidence="1">Multi-pass membrane protein</topology>
    </subcellularLocation>
</comment>
<keyword evidence="5" id="KW-1185">Reference proteome</keyword>
<feature type="transmembrane region" description="Helical" evidence="2">
    <location>
        <begin position="336"/>
        <end position="357"/>
    </location>
</feature>
<evidence type="ECO:0000313" key="5">
    <source>
        <dbReference type="Proteomes" id="UP000199093"/>
    </source>
</evidence>
<feature type="transmembrane region" description="Helical" evidence="2">
    <location>
        <begin position="258"/>
        <end position="282"/>
    </location>
</feature>
<feature type="transmembrane region" description="Helical" evidence="2">
    <location>
        <begin position="294"/>
        <end position="316"/>
    </location>
</feature>
<reference evidence="4 5" key="1">
    <citation type="submission" date="2016-10" db="EMBL/GenBank/DDBJ databases">
        <authorList>
            <person name="de Groot N.N."/>
        </authorList>
    </citation>
    <scope>NUCLEOTIDE SEQUENCE [LARGE SCALE GENOMIC DNA]</scope>
    <source>
        <strain evidence="4 5">DSM 26424</strain>
    </source>
</reference>
<feature type="transmembrane region" description="Helical" evidence="2">
    <location>
        <begin position="467"/>
        <end position="487"/>
    </location>
</feature>
<evidence type="ECO:0000256" key="2">
    <source>
        <dbReference type="SAM" id="Phobius"/>
    </source>
</evidence>
<keyword evidence="1" id="KW-0997">Cell inner membrane</keyword>
<dbReference type="Proteomes" id="UP000199093">
    <property type="component" value="Unassembled WGS sequence"/>
</dbReference>
<sequence>MTLFTDTPLIPRIAQILGAAVPVLALIWVLRLPMRAGMLVFPEQIAAVMLAISMAAIYLRTRGTAGLPVWLDMAGALASLLMGGWVYARFQVLSEMAAFHPTEALILGVCVVLLVMDVLRRVVGWTLVAIFAAFFAYALWGDLIPGPLSGRAIPLAQVFRYLGTDSSATWGASLQVGAYVVAVFVLFGGFLIAVGGGDFFTQLSMRVAGKGPGGSAKIAVTASGLFGSVSGSAVSNVMSTGVITIQMMMRTGFSARQAGAIEAVASTGGQLMPPIMGAAAFLMAEIIQVPYRDILVAALLPAFIYYLSIFIQIDFLSRRDGVGTLAGERRVAMLRVLANGWTPILGFVVLLSGIFMLNLQAQVAATWTIFVLLGVALLAHVLRPGMPGSLSPRAAWDALATTGMATAEVLLVTAAAGMIVGILSATGLGFSLSMMLLDIGGASLFGMLVVTALVAILLGLGLPTTAVYLLLASLAAPALVQLGIAPIPAHMFVFYFGMLSMITPPIALASFAAATIAGAGQIQTAVESFRVGWVAYLLPFLFIYKPALLMEGSWPEILYVAVSSVLALALVCGGWLRHGFVPVEGLLRPVWIIVGLLTITPLSQMGGYGLELGVSALGAGLMLHHLMAVRRHRQVPA</sequence>
<feature type="transmembrane region" description="Helical" evidence="2">
    <location>
        <begin position="528"/>
        <end position="545"/>
    </location>
</feature>
<gene>
    <name evidence="4" type="ORF">SAMN04487993_101299</name>
</gene>
<dbReference type="AlphaFoldDB" id="A0A1G8PF37"/>
<proteinExistence type="predicted"/>
<feature type="transmembrane region" description="Helical" evidence="2">
    <location>
        <begin position="12"/>
        <end position="30"/>
    </location>
</feature>
<evidence type="ECO:0000259" key="3">
    <source>
        <dbReference type="Pfam" id="PF06808"/>
    </source>
</evidence>
<dbReference type="STRING" id="555512.SAMN04487993_101299"/>
<feature type="transmembrane region" description="Helical" evidence="2">
    <location>
        <begin position="122"/>
        <end position="140"/>
    </location>
</feature>
<dbReference type="InterPro" id="IPR010656">
    <property type="entry name" value="DctM"/>
</dbReference>
<feature type="transmembrane region" description="Helical" evidence="2">
    <location>
        <begin position="394"/>
        <end position="423"/>
    </location>
</feature>
<keyword evidence="2" id="KW-0472">Membrane</keyword>
<evidence type="ECO:0000256" key="1">
    <source>
        <dbReference type="RuleBase" id="RU369079"/>
    </source>
</evidence>
<feature type="transmembrane region" description="Helical" evidence="2">
    <location>
        <begin position="363"/>
        <end position="382"/>
    </location>
</feature>
<feature type="transmembrane region" description="Helical" evidence="2">
    <location>
        <begin position="176"/>
        <end position="200"/>
    </location>
</feature>
<dbReference type="Pfam" id="PF06808">
    <property type="entry name" value="DctM"/>
    <property type="match status" value="1"/>
</dbReference>
<feature type="transmembrane region" description="Helical" evidence="2">
    <location>
        <begin position="69"/>
        <end position="90"/>
    </location>
</feature>
<feature type="transmembrane region" description="Helical" evidence="2">
    <location>
        <begin position="435"/>
        <end position="460"/>
    </location>
</feature>
<name>A0A1G8PF37_9RHOB</name>
<dbReference type="OrthoDB" id="9759894at2"/>
<evidence type="ECO:0000313" key="4">
    <source>
        <dbReference type="EMBL" id="SDI91062.1"/>
    </source>
</evidence>
<feature type="transmembrane region" description="Helical" evidence="2">
    <location>
        <begin position="557"/>
        <end position="576"/>
    </location>
</feature>
<keyword evidence="2" id="KW-0812">Transmembrane</keyword>
<feature type="transmembrane region" description="Helical" evidence="2">
    <location>
        <begin position="608"/>
        <end position="629"/>
    </location>
</feature>
<accession>A0A1G8PF37</accession>
<dbReference type="EMBL" id="FNEJ01000012">
    <property type="protein sequence ID" value="SDI91062.1"/>
    <property type="molecule type" value="Genomic_DNA"/>
</dbReference>
<feature type="transmembrane region" description="Helical" evidence="2">
    <location>
        <begin position="36"/>
        <end position="57"/>
    </location>
</feature>